<dbReference type="Pfam" id="PF04542">
    <property type="entry name" value="Sigma70_r2"/>
    <property type="match status" value="1"/>
</dbReference>
<feature type="domain" description="RNA polymerase sigma factor 70 region 4 type 2" evidence="6">
    <location>
        <begin position="141"/>
        <end position="192"/>
    </location>
</feature>
<keyword evidence="8" id="KW-1185">Reference proteome</keyword>
<reference evidence="7 8" key="1">
    <citation type="submission" date="2021-04" db="EMBL/GenBank/DDBJ databases">
        <authorList>
            <person name="Ivanova A."/>
        </authorList>
    </citation>
    <scope>NUCLEOTIDE SEQUENCE [LARGE SCALE GENOMIC DNA]</scope>
    <source>
        <strain evidence="7 8">G18</strain>
    </source>
</reference>
<sequence>MPTAKLSGFAQQISHFVPEARVAADGDLLAEFVATRDERAFAELVRRYGPLVFAVCRRVTGSHHLAEDAFQAVFVVLAAKAGCVRPASALAAWLHGVATRTALRARTVADRRRRREAPVEVLPDLAARAAVPTEAADLADIVDEEIARLPDALRATVVLCELEGCSRKDASERLGVPEGTVSSRLAAARKALAARLRGRGIALSAGGLSLALGSHTRASVPADLTARALACAMSHRVLPAAVAALSSGVLRIMFVQKLKTVLPLSVIALTALACVAFAASHDPPTVPQPPAAKPTIGAALRSAEPVPPKVAPKQLPKGPNKLLFARNGRLSLIDPDGKNEKELGNETSKQIHSAALSPDGKMIAALIPLQIPNDPLPGEKPPLRLYVRNLNEKEPGTDLGVSCQMFFWSPDGSEIACTDFKDEPGGAPATTHFVINVKTKTKDALKLPKGHIITDWSRDGKFFLTTNFGEKDDASARLCLMNRDGTEHKALTDEKTNALIGRLSPDGKRILFTTMTFPPKDKPGAPKRELTLLDVATGKTTKIEEVPLNAEVQQGYGWSPDGKKITYSWREIHEGKIEDVINKETESHLIVCDPDGKNAKTIATEKGKGQWHVTLTGGDWR</sequence>
<dbReference type="Pfam" id="PF08281">
    <property type="entry name" value="Sigma70_r4_2"/>
    <property type="match status" value="1"/>
</dbReference>
<evidence type="ECO:0000256" key="2">
    <source>
        <dbReference type="ARBA" id="ARBA00023015"/>
    </source>
</evidence>
<dbReference type="PANTHER" id="PTHR43133:SF51">
    <property type="entry name" value="RNA POLYMERASE SIGMA FACTOR"/>
    <property type="match status" value="1"/>
</dbReference>
<dbReference type="InterPro" id="IPR014284">
    <property type="entry name" value="RNA_pol_sigma-70_dom"/>
</dbReference>
<dbReference type="RefSeq" id="WP_210659057.1">
    <property type="nucleotide sequence ID" value="NZ_JAGKQQ010000001.1"/>
</dbReference>
<organism evidence="7 8">
    <name type="scientific">Gemmata palustris</name>
    <dbReference type="NCBI Taxonomy" id="2822762"/>
    <lineage>
        <taxon>Bacteria</taxon>
        <taxon>Pseudomonadati</taxon>
        <taxon>Planctomycetota</taxon>
        <taxon>Planctomycetia</taxon>
        <taxon>Gemmatales</taxon>
        <taxon>Gemmataceae</taxon>
        <taxon>Gemmata</taxon>
    </lineage>
</organism>
<comment type="caution">
    <text evidence="7">The sequence shown here is derived from an EMBL/GenBank/DDBJ whole genome shotgun (WGS) entry which is preliminary data.</text>
</comment>
<dbReference type="InterPro" id="IPR013325">
    <property type="entry name" value="RNA_pol_sigma_r2"/>
</dbReference>
<dbReference type="Proteomes" id="UP000676565">
    <property type="component" value="Unassembled WGS sequence"/>
</dbReference>
<dbReference type="InterPro" id="IPR036388">
    <property type="entry name" value="WH-like_DNA-bd_sf"/>
</dbReference>
<comment type="similarity">
    <text evidence="1">Belongs to the sigma-70 factor family. ECF subfamily.</text>
</comment>
<dbReference type="Gene3D" id="1.10.1740.10">
    <property type="match status" value="1"/>
</dbReference>
<dbReference type="InterPro" id="IPR007627">
    <property type="entry name" value="RNA_pol_sigma70_r2"/>
</dbReference>
<dbReference type="Pfam" id="PF07676">
    <property type="entry name" value="PD40"/>
    <property type="match status" value="1"/>
</dbReference>
<gene>
    <name evidence="7" type="ORF">J8F10_26260</name>
</gene>
<proteinExistence type="inferred from homology"/>
<dbReference type="InterPro" id="IPR013324">
    <property type="entry name" value="RNA_pol_sigma_r3/r4-like"/>
</dbReference>
<evidence type="ECO:0000313" key="7">
    <source>
        <dbReference type="EMBL" id="MBP3958765.1"/>
    </source>
</evidence>
<evidence type="ECO:0000313" key="8">
    <source>
        <dbReference type="Proteomes" id="UP000676565"/>
    </source>
</evidence>
<keyword evidence="4" id="KW-0804">Transcription</keyword>
<evidence type="ECO:0000259" key="6">
    <source>
        <dbReference type="Pfam" id="PF08281"/>
    </source>
</evidence>
<dbReference type="SUPFAM" id="SSF88946">
    <property type="entry name" value="Sigma2 domain of RNA polymerase sigma factors"/>
    <property type="match status" value="1"/>
</dbReference>
<dbReference type="SUPFAM" id="SSF82171">
    <property type="entry name" value="DPP6 N-terminal domain-like"/>
    <property type="match status" value="1"/>
</dbReference>
<evidence type="ECO:0000256" key="1">
    <source>
        <dbReference type="ARBA" id="ARBA00010641"/>
    </source>
</evidence>
<accession>A0ABS5BYE8</accession>
<feature type="domain" description="RNA polymerase sigma-70 region 2" evidence="5">
    <location>
        <begin position="44"/>
        <end position="111"/>
    </location>
</feature>
<dbReference type="Gene3D" id="1.10.10.10">
    <property type="entry name" value="Winged helix-like DNA-binding domain superfamily/Winged helix DNA-binding domain"/>
    <property type="match status" value="1"/>
</dbReference>
<evidence type="ECO:0000259" key="5">
    <source>
        <dbReference type="Pfam" id="PF04542"/>
    </source>
</evidence>
<dbReference type="InterPro" id="IPR013249">
    <property type="entry name" value="RNA_pol_sigma70_r4_t2"/>
</dbReference>
<name>A0ABS5BYE8_9BACT</name>
<dbReference type="InterPro" id="IPR011042">
    <property type="entry name" value="6-blade_b-propeller_TolB-like"/>
</dbReference>
<evidence type="ECO:0000256" key="4">
    <source>
        <dbReference type="ARBA" id="ARBA00023163"/>
    </source>
</evidence>
<dbReference type="InterPro" id="IPR011659">
    <property type="entry name" value="WD40"/>
</dbReference>
<evidence type="ECO:0000256" key="3">
    <source>
        <dbReference type="ARBA" id="ARBA00023082"/>
    </source>
</evidence>
<keyword evidence="3" id="KW-0731">Sigma factor</keyword>
<protein>
    <submittedName>
        <fullName evidence="7">Sigma-70 family RNA polymerase sigma factor</fullName>
    </submittedName>
</protein>
<dbReference type="Gene3D" id="2.120.10.30">
    <property type="entry name" value="TolB, C-terminal domain"/>
    <property type="match status" value="1"/>
</dbReference>
<dbReference type="PANTHER" id="PTHR43133">
    <property type="entry name" value="RNA POLYMERASE ECF-TYPE SIGMA FACTO"/>
    <property type="match status" value="1"/>
</dbReference>
<dbReference type="EMBL" id="JAGKQQ010000001">
    <property type="protein sequence ID" value="MBP3958765.1"/>
    <property type="molecule type" value="Genomic_DNA"/>
</dbReference>
<dbReference type="SUPFAM" id="SSF88659">
    <property type="entry name" value="Sigma3 and sigma4 domains of RNA polymerase sigma factors"/>
    <property type="match status" value="1"/>
</dbReference>
<keyword evidence="2" id="KW-0805">Transcription regulation</keyword>
<dbReference type="InterPro" id="IPR039425">
    <property type="entry name" value="RNA_pol_sigma-70-like"/>
</dbReference>
<dbReference type="NCBIfam" id="TIGR02937">
    <property type="entry name" value="sigma70-ECF"/>
    <property type="match status" value="1"/>
</dbReference>